<proteinExistence type="predicted"/>
<dbReference type="Proteomes" id="UP001219630">
    <property type="component" value="Chromosome"/>
</dbReference>
<dbReference type="RefSeq" id="WP_125261193.1">
    <property type="nucleotide sequence ID" value="NZ_CP114280.1"/>
</dbReference>
<gene>
    <name evidence="1" type="ORF">O1Q98_11420</name>
</gene>
<reference evidence="1 2" key="1">
    <citation type="submission" date="2022-12" db="EMBL/GenBank/DDBJ databases">
        <title>Complete genome sequencing of Dickeya lacustris type strain LMG30899.</title>
        <authorList>
            <person name="Dobhal S."/>
            <person name="Arizala D."/>
            <person name="Arif M."/>
        </authorList>
    </citation>
    <scope>NUCLEOTIDE SEQUENCE [LARGE SCALE GENOMIC DNA]</scope>
    <source>
        <strain evidence="1 2">LMG30899</strain>
    </source>
</reference>
<evidence type="ECO:0000313" key="2">
    <source>
        <dbReference type="Proteomes" id="UP001219630"/>
    </source>
</evidence>
<accession>A0ABY8G2Y0</accession>
<sequence length="128" mass="14208">MTNNINGLNKGDAAAYGAWGIQVNKRHEKFNELLNIAANEQQKNTMSPVSLVNSKTGNHVFNGFFSNFLEGNPDTPSGKDVSNSLSKEEKFILNEANSLLRNRIIFNKYISQLQNSETNTGSVIFVKI</sequence>
<name>A0ABY8G2Y0_9GAMM</name>
<dbReference type="EMBL" id="CP114280">
    <property type="protein sequence ID" value="WFN54303.1"/>
    <property type="molecule type" value="Genomic_DNA"/>
</dbReference>
<organism evidence="1 2">
    <name type="scientific">Dickeya lacustris</name>
    <dbReference type="NCBI Taxonomy" id="2259638"/>
    <lineage>
        <taxon>Bacteria</taxon>
        <taxon>Pseudomonadati</taxon>
        <taxon>Pseudomonadota</taxon>
        <taxon>Gammaproteobacteria</taxon>
        <taxon>Enterobacterales</taxon>
        <taxon>Pectobacteriaceae</taxon>
        <taxon>Dickeya</taxon>
    </lineage>
</organism>
<evidence type="ECO:0000313" key="1">
    <source>
        <dbReference type="EMBL" id="WFN54303.1"/>
    </source>
</evidence>
<keyword evidence="2" id="KW-1185">Reference proteome</keyword>
<protein>
    <submittedName>
        <fullName evidence="1">Uncharacterized protein</fullName>
    </submittedName>
</protein>